<evidence type="ECO:0000313" key="3">
    <source>
        <dbReference type="EMBL" id="WGI68621.1"/>
    </source>
</evidence>
<reference evidence="3 4" key="1">
    <citation type="submission" date="2023-04" db="EMBL/GenBank/DDBJ databases">
        <title>Neorhizobium petrolearium OS53, complete genome.</title>
        <authorList>
            <person name="Yu T."/>
        </authorList>
    </citation>
    <scope>NUCLEOTIDE SEQUENCE [LARGE SCALE GENOMIC DNA]</scope>
    <source>
        <strain evidence="3 4">OS53</strain>
    </source>
</reference>
<organism evidence="3 4">
    <name type="scientific">Neorhizobium petrolearium</name>
    <dbReference type="NCBI Taxonomy" id="515361"/>
    <lineage>
        <taxon>Bacteria</taxon>
        <taxon>Pseudomonadati</taxon>
        <taxon>Pseudomonadota</taxon>
        <taxon>Alphaproteobacteria</taxon>
        <taxon>Hyphomicrobiales</taxon>
        <taxon>Rhizobiaceae</taxon>
        <taxon>Rhizobium/Agrobacterium group</taxon>
        <taxon>Neorhizobium</taxon>
    </lineage>
</organism>
<feature type="transmembrane region" description="Helical" evidence="2">
    <location>
        <begin position="202"/>
        <end position="224"/>
    </location>
</feature>
<gene>
    <name evidence="3" type="ORF">QEO92_00535</name>
</gene>
<sequence>MSGLETAIRNALERSDRLNRDVRARIYQSARQALDAGLRKQGVSDRLTIMQQQELLERKIQEIEAEELRRLEQPAPMPVLELDTELPYDPEPQRVDPPVQTTAASEPARREPEVMLDGETRSAATAPAASTAPPVEAAAAAPMGSSGDLGGLGAARAERLEAVPEAKPAKAAKTKKTPAPPSGTTLDVPPERAAKPRRRRGFLSHLMTWLITLAVVGGACWWFYQSGMVQSFIEEAMKAADRATATGSGEGPIAFDPRSGFSDDWAEIFVPSRVAELKPGDRAQVEAVAGAEGQAVRIVSATPGEGGDVAIDVPPEVLREMAGKSSTVALTLQSAQDNSVQLSVRCDFGSLGNCSRHRFTATQEKQDALFRVTFERSLAPNSPGRLIVNSGLDGADRPVLLYSVRILPGQ</sequence>
<keyword evidence="2" id="KW-1133">Transmembrane helix</keyword>
<evidence type="ECO:0008006" key="5">
    <source>
        <dbReference type="Google" id="ProtNLM"/>
    </source>
</evidence>
<accession>A0ABY8M4I9</accession>
<feature type="compositionally biased region" description="Low complexity" evidence="1">
    <location>
        <begin position="122"/>
        <end position="142"/>
    </location>
</feature>
<dbReference type="Proteomes" id="UP001227095">
    <property type="component" value="Chromosome"/>
</dbReference>
<dbReference type="RefSeq" id="WP_037159034.1">
    <property type="nucleotide sequence ID" value="NZ_CP123000.1"/>
</dbReference>
<feature type="region of interest" description="Disordered" evidence="1">
    <location>
        <begin position="164"/>
        <end position="195"/>
    </location>
</feature>
<proteinExistence type="predicted"/>
<keyword evidence="4" id="KW-1185">Reference proteome</keyword>
<evidence type="ECO:0000256" key="1">
    <source>
        <dbReference type="SAM" id="MobiDB-lite"/>
    </source>
</evidence>
<name>A0ABY8M4I9_9HYPH</name>
<dbReference type="EMBL" id="CP123000">
    <property type="protein sequence ID" value="WGI68621.1"/>
    <property type="molecule type" value="Genomic_DNA"/>
</dbReference>
<protein>
    <recommendedName>
        <fullName evidence="5">Biotin transporter BioY</fullName>
    </recommendedName>
</protein>
<evidence type="ECO:0000313" key="4">
    <source>
        <dbReference type="Proteomes" id="UP001227095"/>
    </source>
</evidence>
<feature type="region of interest" description="Disordered" evidence="1">
    <location>
        <begin position="87"/>
        <end position="143"/>
    </location>
</feature>
<keyword evidence="2" id="KW-0812">Transmembrane</keyword>
<keyword evidence="2" id="KW-0472">Membrane</keyword>
<evidence type="ECO:0000256" key="2">
    <source>
        <dbReference type="SAM" id="Phobius"/>
    </source>
</evidence>